<dbReference type="OrthoDB" id="5318537at2"/>
<evidence type="ECO:0008006" key="3">
    <source>
        <dbReference type="Google" id="ProtNLM"/>
    </source>
</evidence>
<sequence length="583" mass="66116">MIYDFKFSNTSEDAPFFLYILALEAKTLDLEVFFCTYEDYTHCFVPDMPSLLASYENYCQQATIPSAFAVYKDTPTQTEVIVKFANTLAQNLPLSLYFCFRDLSPITLPQAFFTALSQMPSLHRLTLKDIFALSLTHLNVPHNATLVDSKTTLSSFETPKTYYYTAMQTRQILNPKSASFSALNPPNFSPHKPLALPEKDYFTRIVQRLKNTESVPFCTQRGTFLLSLAPLENTHTTLLCDIASLKTFFRTHQSQVDVLATFEKPYAKLMPKEVFQKHFPLDEQALVRVGLPYDMPLAIIGALLLQDDISYFFLSPTQGQSDFNFCHSSAPSTQILNISQNGTIIDTYISPNNTLQSLLEAHTQGLERYLLIYLSTRHPSVFAISHNQTLRALLDITFERNAHLIVQDIKHSYKSGSDLIESFSKHSPKLLESILALPLTSHISHNLTDVLDVASFVLGFSPIQDKNALFARANAFVRERGPRIDYKLLRKDNAIMLDYNRIFRSCLSFKCADMEDEILAYGILDSLSEFVATLIRDTKTNLSLTNVLLLGDMLSSHIFLDRTLGYLPKDIHLILPKDGFIDY</sequence>
<reference evidence="1 2" key="1">
    <citation type="journal article" date="2014" name="Genome Announc.">
        <title>Draft genome sequences of eight enterohepatic helicobacter species isolated from both laboratory and wild rodents.</title>
        <authorList>
            <person name="Sheh A."/>
            <person name="Shen Z."/>
            <person name="Fox J.G."/>
        </authorList>
    </citation>
    <scope>NUCLEOTIDE SEQUENCE [LARGE SCALE GENOMIC DNA]</scope>
    <source>
        <strain evidence="1 2">MIT 09-6949</strain>
    </source>
</reference>
<keyword evidence="2" id="KW-1185">Reference proteome</keyword>
<protein>
    <recommendedName>
        <fullName evidence="3">Protein hydE</fullName>
    </recommendedName>
</protein>
<name>A0A4U8T956_9HELI</name>
<evidence type="ECO:0000313" key="2">
    <source>
        <dbReference type="Proteomes" id="UP000029733"/>
    </source>
</evidence>
<dbReference type="Gene3D" id="3.30.420.40">
    <property type="match status" value="1"/>
</dbReference>
<dbReference type="EMBL" id="JRPR02000005">
    <property type="protein sequence ID" value="TLD96235.1"/>
    <property type="molecule type" value="Genomic_DNA"/>
</dbReference>
<accession>A0A4U8T956</accession>
<dbReference type="STRING" id="1677920.LS71_08190"/>
<proteinExistence type="predicted"/>
<comment type="caution">
    <text evidence="1">The sequence shown here is derived from an EMBL/GenBank/DDBJ whole genome shotgun (WGS) entry which is preliminary data.</text>
</comment>
<dbReference type="AlphaFoldDB" id="A0A4U8T956"/>
<gene>
    <name evidence="1" type="ORF">LS71_007130</name>
</gene>
<organism evidence="1 2">
    <name type="scientific">Helicobacter jaachi</name>
    <dbReference type="NCBI Taxonomy" id="1677920"/>
    <lineage>
        <taxon>Bacteria</taxon>
        <taxon>Pseudomonadati</taxon>
        <taxon>Campylobacterota</taxon>
        <taxon>Epsilonproteobacteria</taxon>
        <taxon>Campylobacterales</taxon>
        <taxon>Helicobacteraceae</taxon>
        <taxon>Helicobacter</taxon>
    </lineage>
</organism>
<dbReference type="Proteomes" id="UP000029733">
    <property type="component" value="Unassembled WGS sequence"/>
</dbReference>
<dbReference type="RefSeq" id="WP_034356388.1">
    <property type="nucleotide sequence ID" value="NZ_JRPR02000005.1"/>
</dbReference>
<evidence type="ECO:0000313" key="1">
    <source>
        <dbReference type="EMBL" id="TLD96235.1"/>
    </source>
</evidence>